<feature type="compositionally biased region" description="Basic and acidic residues" evidence="2">
    <location>
        <begin position="1"/>
        <end position="10"/>
    </location>
</feature>
<feature type="transmembrane region" description="Helical" evidence="3">
    <location>
        <begin position="139"/>
        <end position="160"/>
    </location>
</feature>
<dbReference type="PANTHER" id="PTHR33392">
    <property type="entry name" value="POLYISOPRENYL-TEICHOIC ACID--PEPTIDOGLYCAN TEICHOIC ACID TRANSFERASE TAGU"/>
    <property type="match status" value="1"/>
</dbReference>
<protein>
    <submittedName>
        <fullName evidence="5">Cell envelope-related function transcriptional attenuator common domain-containing protein</fullName>
    </submittedName>
</protein>
<evidence type="ECO:0000256" key="2">
    <source>
        <dbReference type="SAM" id="MobiDB-lite"/>
    </source>
</evidence>
<feature type="region of interest" description="Disordered" evidence="2">
    <location>
        <begin position="1"/>
        <end position="105"/>
    </location>
</feature>
<evidence type="ECO:0000256" key="1">
    <source>
        <dbReference type="ARBA" id="ARBA00006068"/>
    </source>
</evidence>
<dbReference type="Pfam" id="PF03816">
    <property type="entry name" value="LytR_cpsA_psr"/>
    <property type="match status" value="1"/>
</dbReference>
<evidence type="ECO:0000313" key="6">
    <source>
        <dbReference type="Proteomes" id="UP000198923"/>
    </source>
</evidence>
<comment type="similarity">
    <text evidence="1">Belongs to the LytR/CpsA/Psr (LCP) family.</text>
</comment>
<feature type="region of interest" description="Disordered" evidence="2">
    <location>
        <begin position="530"/>
        <end position="598"/>
    </location>
</feature>
<evidence type="ECO:0000259" key="4">
    <source>
        <dbReference type="Pfam" id="PF03816"/>
    </source>
</evidence>
<dbReference type="InterPro" id="IPR004474">
    <property type="entry name" value="LytR_CpsA_psr"/>
</dbReference>
<dbReference type="AlphaFoldDB" id="A0A1G8DUI4"/>
<organism evidence="5 6">
    <name type="scientific">Sinosporangium album</name>
    <dbReference type="NCBI Taxonomy" id="504805"/>
    <lineage>
        <taxon>Bacteria</taxon>
        <taxon>Bacillati</taxon>
        <taxon>Actinomycetota</taxon>
        <taxon>Actinomycetes</taxon>
        <taxon>Streptosporangiales</taxon>
        <taxon>Streptosporangiaceae</taxon>
        <taxon>Sinosporangium</taxon>
    </lineage>
</organism>
<keyword evidence="3" id="KW-0472">Membrane</keyword>
<reference evidence="5 6" key="1">
    <citation type="submission" date="2016-10" db="EMBL/GenBank/DDBJ databases">
        <authorList>
            <person name="de Groot N.N."/>
        </authorList>
    </citation>
    <scope>NUCLEOTIDE SEQUENCE [LARGE SCALE GENOMIC DNA]</scope>
    <source>
        <strain evidence="5 6">CPCC 201354</strain>
    </source>
</reference>
<keyword evidence="3" id="KW-0812">Transmembrane</keyword>
<dbReference type="PANTHER" id="PTHR33392:SF6">
    <property type="entry name" value="POLYISOPRENYL-TEICHOIC ACID--PEPTIDOGLYCAN TEICHOIC ACID TRANSFERASE TAGU"/>
    <property type="match status" value="1"/>
</dbReference>
<name>A0A1G8DUI4_9ACTN</name>
<dbReference type="Gene3D" id="3.40.630.190">
    <property type="entry name" value="LCP protein"/>
    <property type="match status" value="1"/>
</dbReference>
<evidence type="ECO:0000256" key="3">
    <source>
        <dbReference type="SAM" id="Phobius"/>
    </source>
</evidence>
<feature type="transmembrane region" description="Helical" evidence="3">
    <location>
        <begin position="208"/>
        <end position="229"/>
    </location>
</feature>
<dbReference type="EMBL" id="FNCN01000019">
    <property type="protein sequence ID" value="SDH61352.1"/>
    <property type="molecule type" value="Genomic_DNA"/>
</dbReference>
<sequence length="598" mass="61824">MNGPGREHAGPDAAGGPGRTGGSAAPGDRKGQRGAADGVPRPGHATKGAGGAERHAVPPAGSGSASGGGPQGRPDAGAPGSPNRPPSRPAAPAGSSRPKAGSPRIAKGVTTASIIGWTGLSALVPGAAHLRAGRRRLGFTLLGIFGAVLVATVVFGVQVLNDTGIVARDSTLMIVSITLGVLAVTWFALVIVSYTALSPRRLTRGGQIISGVAVGMLCVTVMAPFALAANSLVTARNTINDIFQPNQGAEAHPVKAEDPWRGRDRVNFLMIGGDAAGNREGIRTDTMMVASVHVKTGNTVMFSLPRNLQYVRFPPGTQLAAKFPNGFNIGEGLLNEVWYHIELDPQITGAKGQGPKALKEAIGHTLGMKIDYYALVNMYGFAALVDAIGGLKIRVTQDVPWGGTFGTAGTIKVGYRTLNGEETLWYGRSRVGTDDFSRMERQRCVIGALAKQATPSVLLQNFNRIAGATKNMVRTDIPRDLLEHLVPLGMKVKDAKISSVQFKPPAIHPGNPDWHKIRTITARALRNSLRSERPATAAASPGASSTPSSTPSAGASATATGAGTGTAAARPTPLQTPTPNQTANANGQAEALENACGL</sequence>
<keyword evidence="6" id="KW-1185">Reference proteome</keyword>
<dbReference type="Proteomes" id="UP000198923">
    <property type="component" value="Unassembled WGS sequence"/>
</dbReference>
<evidence type="ECO:0000313" key="5">
    <source>
        <dbReference type="EMBL" id="SDH61352.1"/>
    </source>
</evidence>
<dbReference type="NCBIfam" id="TIGR00350">
    <property type="entry name" value="lytR_cpsA_psr"/>
    <property type="match status" value="1"/>
</dbReference>
<feature type="compositionally biased region" description="Low complexity" evidence="2">
    <location>
        <begin position="90"/>
        <end position="103"/>
    </location>
</feature>
<feature type="transmembrane region" description="Helical" evidence="3">
    <location>
        <begin position="172"/>
        <end position="196"/>
    </location>
</feature>
<dbReference type="STRING" id="504805.SAMN05421505_1194"/>
<accession>A0A1G8DUI4</accession>
<dbReference type="RefSeq" id="WP_245691202.1">
    <property type="nucleotide sequence ID" value="NZ_FNCN01000019.1"/>
</dbReference>
<keyword evidence="3" id="KW-1133">Transmembrane helix</keyword>
<gene>
    <name evidence="5" type="ORF">SAMN05421505_1194</name>
</gene>
<feature type="domain" description="Cell envelope-related transcriptional attenuator" evidence="4">
    <location>
        <begin position="283"/>
        <end position="453"/>
    </location>
</feature>
<feature type="compositionally biased region" description="Low complexity" evidence="2">
    <location>
        <begin position="534"/>
        <end position="582"/>
    </location>
</feature>
<proteinExistence type="inferred from homology"/>
<dbReference type="InterPro" id="IPR050922">
    <property type="entry name" value="LytR/CpsA/Psr_CW_biosynth"/>
</dbReference>